<evidence type="ECO:0000259" key="2">
    <source>
        <dbReference type="SMART" id="SM00867"/>
    </source>
</evidence>
<gene>
    <name evidence="3" type="ORF">AT959_03090</name>
</gene>
<sequence>MQKLTKLSAALVLAAAAAAPALAAPETYVTDGTHTFPRFSYSHFGYSTQLSRFDKASGKIVLDKAAKTASVEVVIDTKSVNTGYDTFNEHIQGEDFLDTAKYPTATFKSTKVVFEGDKPVSIEGNLTLKGVTKPVTLTVTSFQAMPHPMVKKDAIGANAFTVVKRSEFNAGKYAPHVGDDVRIDIAIEAIKQ</sequence>
<feature type="chain" id="PRO_5007459811" evidence="1">
    <location>
        <begin position="24"/>
        <end position="192"/>
    </location>
</feature>
<dbReference type="PANTHER" id="PTHR34406">
    <property type="entry name" value="PROTEIN YCEI"/>
    <property type="match status" value="1"/>
</dbReference>
<dbReference type="Gene3D" id="2.40.128.110">
    <property type="entry name" value="Lipid/polyisoprenoid-binding, YceI-like"/>
    <property type="match status" value="1"/>
</dbReference>
<dbReference type="SUPFAM" id="SSF101874">
    <property type="entry name" value="YceI-like"/>
    <property type="match status" value="1"/>
</dbReference>
<proteinExistence type="predicted"/>
<comment type="caution">
    <text evidence="3">The sequence shown here is derived from an EMBL/GenBank/DDBJ whole genome shotgun (WGS) entry which is preliminary data.</text>
</comment>
<dbReference type="STRING" id="281362.AT959_03090"/>
<organism evidence="3 4">
    <name type="scientific">Dechloromonas denitrificans</name>
    <dbReference type="NCBI Taxonomy" id="281362"/>
    <lineage>
        <taxon>Bacteria</taxon>
        <taxon>Pseudomonadati</taxon>
        <taxon>Pseudomonadota</taxon>
        <taxon>Betaproteobacteria</taxon>
        <taxon>Rhodocyclales</taxon>
        <taxon>Azonexaceae</taxon>
        <taxon>Dechloromonas</taxon>
    </lineage>
</organism>
<keyword evidence="1" id="KW-0732">Signal</keyword>
<dbReference type="AlphaFoldDB" id="A0A133XM98"/>
<evidence type="ECO:0000313" key="3">
    <source>
        <dbReference type="EMBL" id="KXB32061.1"/>
    </source>
</evidence>
<dbReference type="SMART" id="SM00867">
    <property type="entry name" value="YceI"/>
    <property type="match status" value="1"/>
</dbReference>
<dbReference type="PANTHER" id="PTHR34406:SF2">
    <property type="entry name" value="PERIPLASMIC PROTEIN"/>
    <property type="match status" value="1"/>
</dbReference>
<dbReference type="InterPro" id="IPR036761">
    <property type="entry name" value="TTHA0802/YceI-like_sf"/>
</dbReference>
<evidence type="ECO:0000256" key="1">
    <source>
        <dbReference type="SAM" id="SignalP"/>
    </source>
</evidence>
<reference evidence="3 4" key="1">
    <citation type="submission" date="2015-12" db="EMBL/GenBank/DDBJ databases">
        <title>Nitrous oxide reduction kinetics distinguish bacteria harboring typical versus atypical NosZ.</title>
        <authorList>
            <person name="Yoon S."/>
            <person name="Nissen S."/>
            <person name="Park D."/>
            <person name="Sanford R.A."/>
            <person name="Loeffler F.E."/>
        </authorList>
    </citation>
    <scope>NUCLEOTIDE SEQUENCE [LARGE SCALE GENOMIC DNA]</scope>
    <source>
        <strain evidence="3 4">ATCC BAA-841</strain>
    </source>
</reference>
<accession>A0A133XM98</accession>
<dbReference type="RefSeq" id="WP_066880495.1">
    <property type="nucleotide sequence ID" value="NZ_LODL01000007.1"/>
</dbReference>
<dbReference type="Proteomes" id="UP000070186">
    <property type="component" value="Unassembled WGS sequence"/>
</dbReference>
<dbReference type="InterPro" id="IPR007372">
    <property type="entry name" value="Lipid/polyisoprenoid-bd_YceI"/>
</dbReference>
<feature type="signal peptide" evidence="1">
    <location>
        <begin position="1"/>
        <end position="23"/>
    </location>
</feature>
<name>A0A133XM98_9RHOO</name>
<evidence type="ECO:0000313" key="4">
    <source>
        <dbReference type="Proteomes" id="UP000070186"/>
    </source>
</evidence>
<dbReference type="Pfam" id="PF04264">
    <property type="entry name" value="YceI"/>
    <property type="match status" value="1"/>
</dbReference>
<keyword evidence="4" id="KW-1185">Reference proteome</keyword>
<feature type="domain" description="Lipid/polyisoprenoid-binding YceI-like" evidence="2">
    <location>
        <begin position="27"/>
        <end position="190"/>
    </location>
</feature>
<dbReference type="EMBL" id="LODL01000007">
    <property type="protein sequence ID" value="KXB32061.1"/>
    <property type="molecule type" value="Genomic_DNA"/>
</dbReference>
<protein>
    <submittedName>
        <fullName evidence="3">Polyisoprenoid-binding protein</fullName>
    </submittedName>
</protein>